<dbReference type="EMBL" id="JAJSOF020000015">
    <property type="protein sequence ID" value="KAJ4440981.1"/>
    <property type="molecule type" value="Genomic_DNA"/>
</dbReference>
<sequence>MAGLCRVAMNLRQPSPAKKLKSVFAEWQEDGDEPTGNEIDLYITRKHVDDDEPPCWWKKNSNVYPRLAEVARRIFLFLRQMQEVNGISWQTSVYLICRLPYKIKHVGEMILYCACVSYEHITTDLTSFEAATFNQVQARDLTSMQHSGGYRRVRTALCMSNILFYCASQIYGINEDEGVSAHQLHVTPHPLTQWGLLPPTLSSYRQGDQAAQDPFQRTFYVVEAPLEVLLRNESWQRYCAGYLIPVRALSSSPSGLRILEPGIATSTTVASALVTPPKTSTILSTFSLAQPSVGATSSQTPTLQLQAQAQAEPQSQSQAQPSGQLSGIQATTAQDMNIEGFPGLEVPAHVTIHKCRQIATITNKKRRKGELALMKQMLDDIRVAEEIRGNYPNVDKLIATIKKIFMKAPLRVQKFKEIVSPVPLLPQPILTRWVTWLNYYCTNYNVIENVVNEFNEVVAPWLSILGFRDQQLVIDLLRRLLTAGDTGDHQVTGMLKRKSHAGTTRKNNAETGQEEVDTSDDDFVEETEEPFKEKVEVRDRVVVSYKVGSDQTVKLTVSTATALKAVTPLRGSKLEEVQKPETGPEDTEQPQTVTSVKTSQEVTVSRVQRSAQVPKVSGDLIQRKSEPGSQLTAIQSANTKPLPKGVKIFKVLSVNPGTDCKIFPLSEEIQLLIHRFVKLDFTEAKPCKILIGLIFKEDNKDNDKDHDKDINDLYKNHEKDKDMNDKDHNKDHDKKHDKDYDTDHGKDHDMKHDKLQNKNHNKDLNMDHNKDHGHCSDKDHDKDHSKDNKDHDKKHDKDNKEHYKIYGNYHDKDHDMDHDKDHKYQDTETEKDHDSRHDT</sequence>
<dbReference type="Pfam" id="PF05699">
    <property type="entry name" value="Dimer_Tnp_hAT"/>
    <property type="match status" value="1"/>
</dbReference>
<evidence type="ECO:0000256" key="1">
    <source>
        <dbReference type="SAM" id="MobiDB-lite"/>
    </source>
</evidence>
<protein>
    <recommendedName>
        <fullName evidence="2">HAT C-terminal dimerisation domain-containing protein</fullName>
    </recommendedName>
</protein>
<comment type="caution">
    <text evidence="3">The sequence shown here is derived from an EMBL/GenBank/DDBJ whole genome shotgun (WGS) entry which is preliminary data.</text>
</comment>
<keyword evidence="4" id="KW-1185">Reference proteome</keyword>
<feature type="region of interest" description="Disordered" evidence="1">
    <location>
        <begin position="700"/>
        <end position="839"/>
    </location>
</feature>
<reference evidence="3 4" key="1">
    <citation type="journal article" date="2022" name="Allergy">
        <title>Genome assembly and annotation of Periplaneta americana reveal a comprehensive cockroach allergen profile.</title>
        <authorList>
            <person name="Wang L."/>
            <person name="Xiong Q."/>
            <person name="Saelim N."/>
            <person name="Wang L."/>
            <person name="Nong W."/>
            <person name="Wan A.T."/>
            <person name="Shi M."/>
            <person name="Liu X."/>
            <person name="Cao Q."/>
            <person name="Hui J.H.L."/>
            <person name="Sookrung N."/>
            <person name="Leung T.F."/>
            <person name="Tungtrongchitr A."/>
            <person name="Tsui S.K.W."/>
        </authorList>
    </citation>
    <scope>NUCLEOTIDE SEQUENCE [LARGE SCALE GENOMIC DNA]</scope>
    <source>
        <strain evidence="3">PWHHKU_190912</strain>
    </source>
</reference>
<gene>
    <name evidence="3" type="ORF">ANN_10830</name>
</gene>
<name>A0ABQ8T3C2_PERAM</name>
<evidence type="ECO:0000313" key="3">
    <source>
        <dbReference type="EMBL" id="KAJ4440981.1"/>
    </source>
</evidence>
<evidence type="ECO:0000259" key="2">
    <source>
        <dbReference type="Pfam" id="PF05699"/>
    </source>
</evidence>
<feature type="region of interest" description="Disordered" evidence="1">
    <location>
        <begin position="495"/>
        <end position="530"/>
    </location>
</feature>
<feature type="domain" description="HAT C-terminal dimerisation" evidence="2">
    <location>
        <begin position="38"/>
        <end position="75"/>
    </location>
</feature>
<feature type="compositionally biased region" description="Polar residues" evidence="1">
    <location>
        <begin position="627"/>
        <end position="636"/>
    </location>
</feature>
<feature type="region of interest" description="Disordered" evidence="1">
    <location>
        <begin position="573"/>
        <end position="600"/>
    </location>
</feature>
<dbReference type="InterPro" id="IPR008906">
    <property type="entry name" value="HATC_C_dom"/>
</dbReference>
<feature type="compositionally biased region" description="Polar residues" evidence="1">
    <location>
        <begin position="589"/>
        <end position="600"/>
    </location>
</feature>
<proteinExistence type="predicted"/>
<feature type="compositionally biased region" description="Polar residues" evidence="1">
    <location>
        <begin position="501"/>
        <end position="511"/>
    </location>
</feature>
<organism evidence="3 4">
    <name type="scientific">Periplaneta americana</name>
    <name type="common">American cockroach</name>
    <name type="synonym">Blatta americana</name>
    <dbReference type="NCBI Taxonomy" id="6978"/>
    <lineage>
        <taxon>Eukaryota</taxon>
        <taxon>Metazoa</taxon>
        <taxon>Ecdysozoa</taxon>
        <taxon>Arthropoda</taxon>
        <taxon>Hexapoda</taxon>
        <taxon>Insecta</taxon>
        <taxon>Pterygota</taxon>
        <taxon>Neoptera</taxon>
        <taxon>Polyneoptera</taxon>
        <taxon>Dictyoptera</taxon>
        <taxon>Blattodea</taxon>
        <taxon>Blattoidea</taxon>
        <taxon>Blattidae</taxon>
        <taxon>Blattinae</taxon>
        <taxon>Periplaneta</taxon>
    </lineage>
</organism>
<accession>A0ABQ8T3C2</accession>
<feature type="compositionally biased region" description="Acidic residues" evidence="1">
    <location>
        <begin position="512"/>
        <end position="528"/>
    </location>
</feature>
<dbReference type="Proteomes" id="UP001148838">
    <property type="component" value="Unassembled WGS sequence"/>
</dbReference>
<feature type="region of interest" description="Disordered" evidence="1">
    <location>
        <begin position="616"/>
        <end position="636"/>
    </location>
</feature>
<evidence type="ECO:0000313" key="4">
    <source>
        <dbReference type="Proteomes" id="UP001148838"/>
    </source>
</evidence>